<proteinExistence type="predicted"/>
<reference evidence="1" key="1">
    <citation type="submission" date="2020-08" db="EMBL/GenBank/DDBJ databases">
        <title>Multicomponent nature underlies the extraordinary mechanical properties of spider dragline silk.</title>
        <authorList>
            <person name="Kono N."/>
            <person name="Nakamura H."/>
            <person name="Mori M."/>
            <person name="Yoshida Y."/>
            <person name="Ohtoshi R."/>
            <person name="Malay A.D."/>
            <person name="Moran D.A.P."/>
            <person name="Tomita M."/>
            <person name="Numata K."/>
            <person name="Arakawa K."/>
        </authorList>
    </citation>
    <scope>NUCLEOTIDE SEQUENCE</scope>
</reference>
<organism evidence="1 2">
    <name type="scientific">Nephila pilipes</name>
    <name type="common">Giant wood spider</name>
    <name type="synonym">Nephila maculata</name>
    <dbReference type="NCBI Taxonomy" id="299642"/>
    <lineage>
        <taxon>Eukaryota</taxon>
        <taxon>Metazoa</taxon>
        <taxon>Ecdysozoa</taxon>
        <taxon>Arthropoda</taxon>
        <taxon>Chelicerata</taxon>
        <taxon>Arachnida</taxon>
        <taxon>Araneae</taxon>
        <taxon>Araneomorphae</taxon>
        <taxon>Entelegynae</taxon>
        <taxon>Araneoidea</taxon>
        <taxon>Nephilidae</taxon>
        <taxon>Nephila</taxon>
    </lineage>
</organism>
<comment type="caution">
    <text evidence="1">The sequence shown here is derived from an EMBL/GenBank/DDBJ whole genome shotgun (WGS) entry which is preliminary data.</text>
</comment>
<protein>
    <submittedName>
        <fullName evidence="1">Uncharacterized protein</fullName>
    </submittedName>
</protein>
<gene>
    <name evidence="1" type="ORF">NPIL_231061</name>
</gene>
<accession>A0A8X6R7K0</accession>
<sequence length="221" mass="24973">MTGPELCFFLAIPHSPLFLDSLSIVVLLCHGSRTLAQRTGVAMPQHVVYQTMHVEHVATHGGFRPHHRLQADGTGFGRLDGGNMPVVSVHRIHQRLSQRHPPIEGLGPVFVSSLQEQVVQFGEAVLFPNEIRVGPIPLLVQLFWILFIKLTGFNLPPHIFSHIGHMRRIVSGMQLFQVLAEQFLVRQVKREDLRKLQGLYKILQDGESCKNLKKMSASFLW</sequence>
<evidence type="ECO:0000313" key="2">
    <source>
        <dbReference type="Proteomes" id="UP000887013"/>
    </source>
</evidence>
<dbReference type="AlphaFoldDB" id="A0A8X6R7K0"/>
<evidence type="ECO:0000313" key="1">
    <source>
        <dbReference type="EMBL" id="GFU58857.1"/>
    </source>
</evidence>
<dbReference type="Proteomes" id="UP000887013">
    <property type="component" value="Unassembled WGS sequence"/>
</dbReference>
<name>A0A8X6R7K0_NEPPI</name>
<keyword evidence="2" id="KW-1185">Reference proteome</keyword>
<dbReference type="EMBL" id="BMAW01040220">
    <property type="protein sequence ID" value="GFU58857.1"/>
    <property type="molecule type" value="Genomic_DNA"/>
</dbReference>